<accession>A0A0J8GB28</accession>
<protein>
    <submittedName>
        <fullName evidence="1">Uncharacterized protein</fullName>
    </submittedName>
</protein>
<proteinExistence type="predicted"/>
<organism evidence="1 2">
    <name type="scientific">Listeria fleischmannii 1991</name>
    <dbReference type="NCBI Taxonomy" id="1430899"/>
    <lineage>
        <taxon>Bacteria</taxon>
        <taxon>Bacillati</taxon>
        <taxon>Bacillota</taxon>
        <taxon>Bacilli</taxon>
        <taxon>Bacillales</taxon>
        <taxon>Listeriaceae</taxon>
        <taxon>Listeria</taxon>
    </lineage>
</organism>
<dbReference type="EMBL" id="AZHO01000012">
    <property type="protein sequence ID" value="KMT59937.1"/>
    <property type="molecule type" value="Genomic_DNA"/>
</dbReference>
<sequence>MIRLIKRAADKKLDKAMAIFVKHIELRGMHMKNNFTTAGN</sequence>
<gene>
    <name evidence="1" type="ORF">X560_1491</name>
</gene>
<keyword evidence="2" id="KW-1185">Reference proteome</keyword>
<comment type="caution">
    <text evidence="1">The sequence shown here is derived from an EMBL/GenBank/DDBJ whole genome shotgun (WGS) entry which is preliminary data.</text>
</comment>
<dbReference type="Proteomes" id="UP000052258">
    <property type="component" value="Unassembled WGS sequence"/>
</dbReference>
<evidence type="ECO:0000313" key="2">
    <source>
        <dbReference type="Proteomes" id="UP000052258"/>
    </source>
</evidence>
<name>A0A0J8GB28_9LIST</name>
<evidence type="ECO:0000313" key="1">
    <source>
        <dbReference type="EMBL" id="KMT59937.1"/>
    </source>
</evidence>
<dbReference type="AlphaFoldDB" id="A0A0J8GB28"/>
<reference evidence="1 2" key="1">
    <citation type="journal article" date="2015" name="Genome Biol. Evol.">
        <title>Comparative Genomics of Listeria Sensu Lato: Genus-Wide Differences in Evolutionary Dynamics and the Progressive Gain of Complex, Potentially Pathogenicity-Related Traits through Lateral Gene Transfer.</title>
        <authorList>
            <person name="Chiara M."/>
            <person name="Caruso M."/>
            <person name="D'Erchia A.M."/>
            <person name="Manzari C."/>
            <person name="Fraccalvieri R."/>
            <person name="Goffredo E."/>
            <person name="Latorre L."/>
            <person name="Miccolupo A."/>
            <person name="Padalino I."/>
            <person name="Santagada G."/>
            <person name="Chiocco D."/>
            <person name="Pesole G."/>
            <person name="Horner D.S."/>
            <person name="Parisi A."/>
        </authorList>
    </citation>
    <scope>NUCLEOTIDE SEQUENCE [LARGE SCALE GENOMIC DNA]</scope>
    <source>
        <strain evidence="1 2">1991</strain>
    </source>
</reference>